<evidence type="ECO:0000313" key="2">
    <source>
        <dbReference type="EMBL" id="QJW99089.1"/>
    </source>
</evidence>
<evidence type="ECO:0000313" key="3">
    <source>
        <dbReference type="Proteomes" id="UP000503447"/>
    </source>
</evidence>
<name>A0A6M5YYJ6_9BACT</name>
<dbReference type="Proteomes" id="UP000503447">
    <property type="component" value="Chromosome"/>
</dbReference>
<evidence type="ECO:0000256" key="1">
    <source>
        <dbReference type="SAM" id="MobiDB-lite"/>
    </source>
</evidence>
<feature type="compositionally biased region" description="Low complexity" evidence="1">
    <location>
        <begin position="48"/>
        <end position="64"/>
    </location>
</feature>
<dbReference type="EMBL" id="CP053452">
    <property type="protein sequence ID" value="QJW99089.1"/>
    <property type="molecule type" value="Genomic_DNA"/>
</dbReference>
<feature type="region of interest" description="Disordered" evidence="1">
    <location>
        <begin position="36"/>
        <end position="64"/>
    </location>
</feature>
<accession>A0A6M5YYJ6</accession>
<protein>
    <submittedName>
        <fullName evidence="2">Uncharacterized protein</fullName>
    </submittedName>
</protein>
<dbReference type="AlphaFoldDB" id="A0A6M5YYJ6"/>
<dbReference type="KEGG" id="ftj:FTUN_6687"/>
<organism evidence="2 3">
    <name type="scientific">Frigoriglobus tundricola</name>
    <dbReference type="NCBI Taxonomy" id="2774151"/>
    <lineage>
        <taxon>Bacteria</taxon>
        <taxon>Pseudomonadati</taxon>
        <taxon>Planctomycetota</taxon>
        <taxon>Planctomycetia</taxon>
        <taxon>Gemmatales</taxon>
        <taxon>Gemmataceae</taxon>
        <taxon>Frigoriglobus</taxon>
    </lineage>
</organism>
<gene>
    <name evidence="2" type="ORF">FTUN_6687</name>
</gene>
<sequence>MYRLLVAITQSTISPVQFNQFAKPIATTKLLNAGSRRAFPLESGRGGPRPCRAGPPAGTRKQNS</sequence>
<reference evidence="3" key="1">
    <citation type="submission" date="2020-05" db="EMBL/GenBank/DDBJ databases">
        <title>Frigoriglobus tundricola gen. nov., sp. nov., a psychrotolerant cellulolytic planctomycete of the family Gemmataceae with two divergent copies of 16S rRNA gene.</title>
        <authorList>
            <person name="Kulichevskaya I.S."/>
            <person name="Ivanova A.A."/>
            <person name="Naumoff D.G."/>
            <person name="Beletsky A.V."/>
            <person name="Rijpstra W.I.C."/>
            <person name="Sinninghe Damste J.S."/>
            <person name="Mardanov A.V."/>
            <person name="Ravin N.V."/>
            <person name="Dedysh S.N."/>
        </authorList>
    </citation>
    <scope>NUCLEOTIDE SEQUENCE [LARGE SCALE GENOMIC DNA]</scope>
    <source>
        <strain evidence="3">PL17</strain>
    </source>
</reference>
<proteinExistence type="predicted"/>
<keyword evidence="3" id="KW-1185">Reference proteome</keyword>